<evidence type="ECO:0008006" key="5">
    <source>
        <dbReference type="Google" id="ProtNLM"/>
    </source>
</evidence>
<dbReference type="Proteomes" id="UP001501747">
    <property type="component" value="Unassembled WGS sequence"/>
</dbReference>
<dbReference type="EMBL" id="BAABAL010000005">
    <property type="protein sequence ID" value="GAA3999186.1"/>
    <property type="molecule type" value="Genomic_DNA"/>
</dbReference>
<feature type="compositionally biased region" description="Polar residues" evidence="1">
    <location>
        <begin position="111"/>
        <end position="126"/>
    </location>
</feature>
<feature type="compositionally biased region" description="Polar residues" evidence="1">
    <location>
        <begin position="75"/>
        <end position="88"/>
    </location>
</feature>
<organism evidence="3 4">
    <name type="scientific">Allokutzneria multivorans</name>
    <dbReference type="NCBI Taxonomy" id="1142134"/>
    <lineage>
        <taxon>Bacteria</taxon>
        <taxon>Bacillati</taxon>
        <taxon>Actinomycetota</taxon>
        <taxon>Actinomycetes</taxon>
        <taxon>Pseudonocardiales</taxon>
        <taxon>Pseudonocardiaceae</taxon>
        <taxon>Allokutzneria</taxon>
    </lineage>
</organism>
<reference evidence="4" key="1">
    <citation type="journal article" date="2019" name="Int. J. Syst. Evol. Microbiol.">
        <title>The Global Catalogue of Microorganisms (GCM) 10K type strain sequencing project: providing services to taxonomists for standard genome sequencing and annotation.</title>
        <authorList>
            <consortium name="The Broad Institute Genomics Platform"/>
            <consortium name="The Broad Institute Genome Sequencing Center for Infectious Disease"/>
            <person name="Wu L."/>
            <person name="Ma J."/>
        </authorList>
    </citation>
    <scope>NUCLEOTIDE SEQUENCE [LARGE SCALE GENOMIC DNA]</scope>
    <source>
        <strain evidence="4">JCM 17342</strain>
    </source>
</reference>
<protein>
    <recommendedName>
        <fullName evidence="5">Anti-sigma factor</fullName>
    </recommendedName>
</protein>
<keyword evidence="4" id="KW-1185">Reference proteome</keyword>
<keyword evidence="2" id="KW-0472">Membrane</keyword>
<sequence length="264" mass="26431">MDEHKLADLFRDAVREAPPASFDEQDVLGASKLATARHRMRVATGSAFGVVVLAGVAVFGANALNPGPDEGSLAAAQNSSEYGATDSGTPLVPFTAGPNQPMPSGPVPPGRTTQAPPKSIPESTSKQGDDDPGRAGRPTSSTPTGCGPADRELAVALAHELPAAAGLTPTPAARSCGPGSRAMSVLVRDGGVSGVVSVILGPPDAKIGSDDIGTKDLPPGSASASAYAPSGRPLTVVSEPAKGSITSPFSGRVEDIARKLAEKL</sequence>
<feature type="region of interest" description="Disordered" evidence="1">
    <location>
        <begin position="71"/>
        <end position="149"/>
    </location>
</feature>
<proteinExistence type="predicted"/>
<evidence type="ECO:0000256" key="1">
    <source>
        <dbReference type="SAM" id="MobiDB-lite"/>
    </source>
</evidence>
<feature type="transmembrane region" description="Helical" evidence="2">
    <location>
        <begin position="42"/>
        <end position="64"/>
    </location>
</feature>
<keyword evidence="2" id="KW-0812">Transmembrane</keyword>
<name>A0ABP7RMG1_9PSEU</name>
<evidence type="ECO:0000313" key="4">
    <source>
        <dbReference type="Proteomes" id="UP001501747"/>
    </source>
</evidence>
<comment type="caution">
    <text evidence="3">The sequence shown here is derived from an EMBL/GenBank/DDBJ whole genome shotgun (WGS) entry which is preliminary data.</text>
</comment>
<keyword evidence="2" id="KW-1133">Transmembrane helix</keyword>
<evidence type="ECO:0000313" key="3">
    <source>
        <dbReference type="EMBL" id="GAA3999186.1"/>
    </source>
</evidence>
<feature type="compositionally biased region" description="Pro residues" evidence="1">
    <location>
        <begin position="100"/>
        <end position="109"/>
    </location>
</feature>
<evidence type="ECO:0000256" key="2">
    <source>
        <dbReference type="SAM" id="Phobius"/>
    </source>
</evidence>
<accession>A0ABP7RMG1</accession>
<feature type="compositionally biased region" description="Low complexity" evidence="1">
    <location>
        <begin position="218"/>
        <end position="233"/>
    </location>
</feature>
<dbReference type="RefSeq" id="WP_344872820.1">
    <property type="nucleotide sequence ID" value="NZ_BAABAL010000005.1"/>
</dbReference>
<gene>
    <name evidence="3" type="ORF">GCM10022247_19310</name>
</gene>
<feature type="region of interest" description="Disordered" evidence="1">
    <location>
        <begin position="202"/>
        <end position="234"/>
    </location>
</feature>